<evidence type="ECO:0000313" key="1">
    <source>
        <dbReference type="EMBL" id="KSV60418.1"/>
    </source>
</evidence>
<dbReference type="AlphaFoldDB" id="A0A0V8QIM0"/>
<sequence length="86" mass="9707">MRFIDKTGCTSAFEKGADKEIESIGKLTKKACRIAKENRLGVLKTRQGAYRIIKESGLGAYEDFLTDLAEVDEFFKNLEAHKATKY</sequence>
<proteinExistence type="predicted"/>
<gene>
    <name evidence="1" type="ORF">ASU35_05525</name>
</gene>
<dbReference type="EMBL" id="LNAM01000013">
    <property type="protein sequence ID" value="KSV60418.1"/>
    <property type="molecule type" value="Genomic_DNA"/>
</dbReference>
<name>A0A0V8QIM0_9FIRM</name>
<organism evidence="1 2">
    <name type="scientific">Acetivibrio ethanolgignens</name>
    <dbReference type="NCBI Taxonomy" id="290052"/>
    <lineage>
        <taxon>Bacteria</taxon>
        <taxon>Bacillati</taxon>
        <taxon>Bacillota</taxon>
        <taxon>Clostridia</taxon>
        <taxon>Eubacteriales</taxon>
        <taxon>Oscillospiraceae</taxon>
        <taxon>Acetivibrio</taxon>
    </lineage>
</organism>
<comment type="caution">
    <text evidence="1">The sequence shown here is derived from an EMBL/GenBank/DDBJ whole genome shotgun (WGS) entry which is preliminary data.</text>
</comment>
<dbReference type="RefSeq" id="WP_058351394.1">
    <property type="nucleotide sequence ID" value="NZ_CABMMD010000013.1"/>
</dbReference>
<dbReference type="STRING" id="290052.ASU35_05525"/>
<evidence type="ECO:0000313" key="2">
    <source>
        <dbReference type="Proteomes" id="UP000054874"/>
    </source>
</evidence>
<dbReference type="OrthoDB" id="9978988at2"/>
<dbReference type="Proteomes" id="UP000054874">
    <property type="component" value="Unassembled WGS sequence"/>
</dbReference>
<accession>A0A0V8QIM0</accession>
<protein>
    <submittedName>
        <fullName evidence="1">Uncharacterized protein</fullName>
    </submittedName>
</protein>
<reference evidence="1 2" key="1">
    <citation type="submission" date="2015-11" db="EMBL/GenBank/DDBJ databases">
        <title>Butyribacter intestini gen. nov., sp. nov., a butyric acid-producing bacterium of the family Lachnospiraceae isolated from the human faeces.</title>
        <authorList>
            <person name="Zou Y."/>
            <person name="Xue W."/>
            <person name="Luo G."/>
            <person name="Lv M."/>
        </authorList>
    </citation>
    <scope>NUCLEOTIDE SEQUENCE [LARGE SCALE GENOMIC DNA]</scope>
    <source>
        <strain evidence="1 2">ACET-33324</strain>
    </source>
</reference>
<keyword evidence="2" id="KW-1185">Reference proteome</keyword>